<gene>
    <name evidence="1" type="ordered locus">NMV_1909</name>
</gene>
<dbReference type="KEGG" id="nmt:NMV_1909"/>
<accession>A0A9K2KPT5</accession>
<organism evidence="1 2">
    <name type="scientific">Neisseria meningitidis serogroup C (strain 8013)</name>
    <dbReference type="NCBI Taxonomy" id="604162"/>
    <lineage>
        <taxon>Bacteria</taxon>
        <taxon>Pseudomonadati</taxon>
        <taxon>Pseudomonadota</taxon>
        <taxon>Betaproteobacteria</taxon>
        <taxon>Neisseriales</taxon>
        <taxon>Neisseriaceae</taxon>
        <taxon>Neisseria</taxon>
    </lineage>
</organism>
<sequence length="67" mass="6754">MLSLEIQQEGFTIGGGLVLGGCAGAHLARKEPLILTGKTGAGASAIANASIGYQWTVNLSEPKEGAK</sequence>
<dbReference type="EMBL" id="FM999788">
    <property type="protein sequence ID" value="CAX50706.1"/>
    <property type="molecule type" value="Genomic_DNA"/>
</dbReference>
<name>A0A9K2KPT5_NEIM8</name>
<dbReference type="Proteomes" id="UP000002076">
    <property type="component" value="Chromosome"/>
</dbReference>
<evidence type="ECO:0000313" key="1">
    <source>
        <dbReference type="EMBL" id="CAX50706.1"/>
    </source>
</evidence>
<dbReference type="RefSeq" id="WP_002261355.1">
    <property type="nucleotide sequence ID" value="NC_017501.1"/>
</dbReference>
<evidence type="ECO:0000313" key="2">
    <source>
        <dbReference type="Proteomes" id="UP000002076"/>
    </source>
</evidence>
<protein>
    <submittedName>
        <fullName evidence="1">Uncharacterized protein</fullName>
    </submittedName>
</protein>
<proteinExistence type="predicted"/>
<dbReference type="AlphaFoldDB" id="A0A9K2KPT5"/>
<reference evidence="1 2" key="1">
    <citation type="journal article" date="2009" name="Genome Biol.">
        <title>NeMeSys: a biological resource for narrowing the gap between sequence and function in the human pathogen Neisseria meningitidis.</title>
        <authorList>
            <person name="Rusniok C."/>
            <person name="Vallenet D."/>
            <person name="Floquet S."/>
            <person name="Ewles H."/>
            <person name="Mouze-Soulama C."/>
            <person name="Brown D."/>
            <person name="Lajus A."/>
            <person name="Buchrieser C."/>
            <person name="Medigue C."/>
            <person name="Glaser P."/>
            <person name="Pelicic V."/>
        </authorList>
    </citation>
    <scope>NUCLEOTIDE SEQUENCE [LARGE SCALE GENOMIC DNA]</scope>
    <source>
        <strain evidence="1 2">8013</strain>
    </source>
</reference>